<dbReference type="CDD" id="cd03784">
    <property type="entry name" value="GT1_Gtf-like"/>
    <property type="match status" value="1"/>
</dbReference>
<dbReference type="AlphaFoldDB" id="A0AAE1JGD8"/>
<keyword evidence="3 4" id="KW-0808">Transferase</keyword>
<gene>
    <name evidence="6" type="ORF">QN277_023156</name>
</gene>
<sequence length="491" mass="55224">MASDGKTTAIRDQQQPHFLVLPCPVQGHINPMLQFCKRLKQEGARVTLVATRFCFNNTFQNLPSSIAIDTFSDGFDKGGVEEAESFKAYFDTFEEVGSETLGELIEKLASSGNKADGIVYDSFMPWVVGVAKRFRLSCASFLTQSLAISSVYYHLQKKKLDIMKMEKEIQLPGLPLLEPDKDLPSLVFAHQAHPVLFDVLLAQFSNLDEVDWILCNTFDELEKEVADWLKTIWPKLRTVGPTVPSMFLDKRLKEDEDYGLNLCKNEDSCLKWLDDKPKGSVVYVSFGSMSNIKETQMGELAYGLRDCDSFFLWVVRDYEESKLPKDFEKKSEKGLVVSWCPQLKVLSNEAVGCFLTHSGWNSTLEALCMGVPMVAVPQWTDQSLNAKNVKDVWKMGMRAQACEDGIVKRETLKSCIKEVMESEIGKEMKRNAIPWKASASKATDEGGSSQKHIQEFVESHHHKFVGMDKTESSSVTNCVKDLSCPKPDLLA</sequence>
<dbReference type="FunFam" id="3.40.50.2000:FF:000057">
    <property type="entry name" value="Glycosyltransferase"/>
    <property type="match status" value="1"/>
</dbReference>
<dbReference type="InterPro" id="IPR002213">
    <property type="entry name" value="UDP_glucos_trans"/>
</dbReference>
<dbReference type="Proteomes" id="UP001293593">
    <property type="component" value="Unassembled WGS sequence"/>
</dbReference>
<dbReference type="InterPro" id="IPR035595">
    <property type="entry name" value="UDP_glycos_trans_CS"/>
</dbReference>
<comment type="caution">
    <text evidence="6">The sequence shown here is derived from an EMBL/GenBank/DDBJ whole genome shotgun (WGS) entry which is preliminary data.</text>
</comment>
<accession>A0AAE1JGD8</accession>
<evidence type="ECO:0000256" key="4">
    <source>
        <dbReference type="RuleBase" id="RU003718"/>
    </source>
</evidence>
<dbReference type="Gene3D" id="3.40.50.2000">
    <property type="entry name" value="Glycogen Phosphorylase B"/>
    <property type="match status" value="2"/>
</dbReference>
<dbReference type="PROSITE" id="PS00375">
    <property type="entry name" value="UDPGT"/>
    <property type="match status" value="1"/>
</dbReference>
<dbReference type="Pfam" id="PF00201">
    <property type="entry name" value="UDPGT"/>
    <property type="match status" value="1"/>
</dbReference>
<dbReference type="EMBL" id="JAWXYG010000006">
    <property type="protein sequence ID" value="KAK4270072.1"/>
    <property type="molecule type" value="Genomic_DNA"/>
</dbReference>
<name>A0AAE1JGD8_9FABA</name>
<dbReference type="FunFam" id="3.40.50.2000:FF:000019">
    <property type="entry name" value="Glycosyltransferase"/>
    <property type="match status" value="1"/>
</dbReference>
<dbReference type="PANTHER" id="PTHR11926">
    <property type="entry name" value="GLUCOSYL/GLUCURONOSYL TRANSFERASES"/>
    <property type="match status" value="1"/>
</dbReference>
<organism evidence="6 7">
    <name type="scientific">Acacia crassicarpa</name>
    <name type="common">northern wattle</name>
    <dbReference type="NCBI Taxonomy" id="499986"/>
    <lineage>
        <taxon>Eukaryota</taxon>
        <taxon>Viridiplantae</taxon>
        <taxon>Streptophyta</taxon>
        <taxon>Embryophyta</taxon>
        <taxon>Tracheophyta</taxon>
        <taxon>Spermatophyta</taxon>
        <taxon>Magnoliopsida</taxon>
        <taxon>eudicotyledons</taxon>
        <taxon>Gunneridae</taxon>
        <taxon>Pentapetalae</taxon>
        <taxon>rosids</taxon>
        <taxon>fabids</taxon>
        <taxon>Fabales</taxon>
        <taxon>Fabaceae</taxon>
        <taxon>Caesalpinioideae</taxon>
        <taxon>mimosoid clade</taxon>
        <taxon>Acacieae</taxon>
        <taxon>Acacia</taxon>
    </lineage>
</organism>
<evidence type="ECO:0000256" key="2">
    <source>
        <dbReference type="ARBA" id="ARBA00022676"/>
    </source>
</evidence>
<dbReference type="GO" id="GO:0080044">
    <property type="term" value="F:quercetin 7-O-glucosyltransferase activity"/>
    <property type="evidence" value="ECO:0007669"/>
    <property type="project" value="TreeGrafter"/>
</dbReference>
<comment type="similarity">
    <text evidence="1 4">Belongs to the UDP-glycosyltransferase family.</text>
</comment>
<evidence type="ECO:0000313" key="6">
    <source>
        <dbReference type="EMBL" id="KAK4270072.1"/>
    </source>
</evidence>
<keyword evidence="2 4" id="KW-0328">Glycosyltransferase</keyword>
<protein>
    <recommendedName>
        <fullName evidence="5">Glycosyltransferase</fullName>
        <ecNumber evidence="5">2.4.1.-</ecNumber>
    </recommendedName>
</protein>
<keyword evidence="7" id="KW-1185">Reference proteome</keyword>
<dbReference type="PANTHER" id="PTHR11926:SF1545">
    <property type="entry name" value="GLYCOSYLTRANSFERASE"/>
    <property type="match status" value="1"/>
</dbReference>
<dbReference type="EC" id="2.4.1.-" evidence="5"/>
<proteinExistence type="inferred from homology"/>
<dbReference type="SUPFAM" id="SSF53756">
    <property type="entry name" value="UDP-Glycosyltransferase/glycogen phosphorylase"/>
    <property type="match status" value="1"/>
</dbReference>
<dbReference type="GO" id="GO:0032787">
    <property type="term" value="P:monocarboxylic acid metabolic process"/>
    <property type="evidence" value="ECO:0007669"/>
    <property type="project" value="UniProtKB-ARBA"/>
</dbReference>
<evidence type="ECO:0000256" key="3">
    <source>
        <dbReference type="ARBA" id="ARBA00022679"/>
    </source>
</evidence>
<dbReference type="GO" id="GO:0080043">
    <property type="term" value="F:quercetin 3-O-glucosyltransferase activity"/>
    <property type="evidence" value="ECO:0007669"/>
    <property type="project" value="TreeGrafter"/>
</dbReference>
<evidence type="ECO:0000313" key="7">
    <source>
        <dbReference type="Proteomes" id="UP001293593"/>
    </source>
</evidence>
<evidence type="ECO:0000256" key="5">
    <source>
        <dbReference type="RuleBase" id="RU362057"/>
    </source>
</evidence>
<evidence type="ECO:0000256" key="1">
    <source>
        <dbReference type="ARBA" id="ARBA00009995"/>
    </source>
</evidence>
<reference evidence="6" key="1">
    <citation type="submission" date="2023-10" db="EMBL/GenBank/DDBJ databases">
        <title>Chromosome-level genome of the transformable northern wattle, Acacia crassicarpa.</title>
        <authorList>
            <person name="Massaro I."/>
            <person name="Sinha N.R."/>
            <person name="Poethig S."/>
            <person name="Leichty A.R."/>
        </authorList>
    </citation>
    <scope>NUCLEOTIDE SEQUENCE</scope>
    <source>
        <strain evidence="6">Acra3RX</strain>
        <tissue evidence="6">Leaf</tissue>
    </source>
</reference>